<dbReference type="InterPro" id="IPR011010">
    <property type="entry name" value="DNA_brk_join_enz"/>
</dbReference>
<dbReference type="InterPro" id="IPR013762">
    <property type="entry name" value="Integrase-like_cat_sf"/>
</dbReference>
<dbReference type="PROSITE" id="PS51898">
    <property type="entry name" value="TYR_RECOMBINASE"/>
    <property type="match status" value="1"/>
</dbReference>
<feature type="domain" description="Tyr recombinase" evidence="4">
    <location>
        <begin position="131"/>
        <end position="318"/>
    </location>
</feature>
<dbReference type="OrthoDB" id="10960at10239"/>
<dbReference type="EMBL" id="KY457233">
    <property type="protein sequence ID" value="ATY70184.1"/>
    <property type="molecule type" value="Genomic_DNA"/>
</dbReference>
<feature type="region of interest" description="Disordered" evidence="3">
    <location>
        <begin position="612"/>
        <end position="649"/>
    </location>
</feature>
<dbReference type="RefSeq" id="YP_009553400.1">
    <property type="nucleotide sequence ID" value="NC_040789.1"/>
</dbReference>
<keyword evidence="6" id="KW-1185">Reference proteome</keyword>
<evidence type="ECO:0000259" key="4">
    <source>
        <dbReference type="PROSITE" id="PS51898"/>
    </source>
</evidence>
<dbReference type="GO" id="GO:0006310">
    <property type="term" value="P:DNA recombination"/>
    <property type="evidence" value="ECO:0007669"/>
    <property type="project" value="UniProtKB-KW"/>
</dbReference>
<sequence>MSKLGTLAELMVLGANASFDPSQLATSTLQSIISHIRTLKRNGIEINEESLTIDTEYMLDRLRDSKGNLLNDAYKRQIGMTIKRLYPKVDISLDKYKQSHNDARHGKGTTRISSDEFMDSVRTLRDATLNIINDVYLHERIDDLGQYDSSIATLLTLCTSLRIEEIRQLKLSHIEKIRNNQPIGIKSKQSFNTRVISTNNLLEATFLAIEKQRPYVIAYIEMRKTDYATQYHLNRLHDEYIIMSTSDYMRKKLHETAAACGAKFKILGFTVFRKLTTSVLIEGGGFLVAQTMNNHSSLNTTLEHYNMQTSKSIQTTYDSLAIDTLNSIDVPTPTNTENIKRSIQKELKSPIQLPKKPTPQPSTSTPADLEIKRLRNQLQDQSKNLAEILQLKNDIDLLRAQQNETTTKLQNLPQQFDEQLNRVKVEANKKIDMEFQAAQQKSDSTAQQLEVLRESLNSNLMLLQAHGIERSALDELNGLFQDKITEIEKSCVSAKQLKAEYDVKLENIEKFVNKAKTVTSDPVRFKKLEQNLQTTLKNNVDVRTREINRRMTKVSQDIDNLKRLFGIEQQTEQNEIKTLTEKTIIAQTENEQKFQALNSELNSLRRMVLGSRIEERPSTSGTKRRRLQLPYETPPYTPKIDNDDDDDDL</sequence>
<feature type="region of interest" description="Disordered" evidence="3">
    <location>
        <begin position="347"/>
        <end position="366"/>
    </location>
</feature>
<keyword evidence="2" id="KW-0233">DNA recombination</keyword>
<dbReference type="KEGG" id="vg:41701449"/>
<proteinExistence type="inferred from homology"/>
<dbReference type="GeneID" id="41701449"/>
<dbReference type="GO" id="GO:0015074">
    <property type="term" value="P:DNA integration"/>
    <property type="evidence" value="ECO:0007669"/>
    <property type="project" value="InterPro"/>
</dbReference>
<name>A0A2H4T2N1_9VIRU</name>
<dbReference type="Proteomes" id="UP000289333">
    <property type="component" value="Segment"/>
</dbReference>
<evidence type="ECO:0000256" key="3">
    <source>
        <dbReference type="SAM" id="MobiDB-lite"/>
    </source>
</evidence>
<evidence type="ECO:0000256" key="1">
    <source>
        <dbReference type="ARBA" id="ARBA00008857"/>
    </source>
</evidence>
<evidence type="ECO:0000313" key="6">
    <source>
        <dbReference type="Proteomes" id="UP000289333"/>
    </source>
</evidence>
<dbReference type="InterPro" id="IPR002104">
    <property type="entry name" value="Integrase_catalytic"/>
</dbReference>
<reference evidence="5" key="1">
    <citation type="journal article" date="2021" name="Virus">
        <title>The discovery, distribution and diversity of DNA viruses associated with Drosophila melanogaster in Europe.</title>
        <authorList>
            <person name="Wallace M.A."/>
            <person name="Coffman K.A."/>
            <person name="Gilbert C."/>
            <person name="Ravindran S."/>
            <person name="Albery G.F."/>
            <person name="Abbott J."/>
            <person name="Argyridou E."/>
            <person name="Bellosta P."/>
            <person name="Betancourt A.J."/>
            <person name="Colinet H."/>
            <person name="Eric K."/>
            <person name="Glaser-Schmitt A."/>
            <person name="Grath S."/>
            <person name="Jelic M."/>
            <person name="Kankare M."/>
            <person name="Kozeretska I."/>
            <person name="Loeschcke V."/>
            <person name="Montchamp-Moreau C."/>
            <person name="Ometto L."/>
            <person name="Onder B.S."/>
            <person name="Orengo D.J."/>
            <person name="Parsch J."/>
            <person name="Pascual M."/>
            <person name="Patenkovic A."/>
            <person name="Puerma E."/>
            <person name="Ritchie M.G."/>
            <person name="Rota-Stabelli O."/>
            <person name="Schou M.F."/>
            <person name="Serga S.V."/>
            <person name="Stamenkovic-Radak M."/>
            <person name="Tanaskovic M."/>
            <person name="Veselinovic M.S."/>
            <person name="Vieira J."/>
            <person name="Vieira C.P."/>
            <person name="Kapun M."/>
            <person name="Flatt T."/>
            <person name="Gonzalez J."/>
            <person name="Staubach F."/>
            <person name="Obbard D.J."/>
        </authorList>
    </citation>
    <scope>NUCLEOTIDE SEQUENCE</scope>
    <source>
        <strain evidence="5">DrosEU28 Tomelloso 2015</strain>
    </source>
</reference>
<dbReference type="GO" id="GO:0003677">
    <property type="term" value="F:DNA binding"/>
    <property type="evidence" value="ECO:0007669"/>
    <property type="project" value="InterPro"/>
</dbReference>
<dbReference type="Gene3D" id="1.10.443.10">
    <property type="entry name" value="Intergrase catalytic core"/>
    <property type="match status" value="1"/>
</dbReference>
<evidence type="ECO:0000313" key="5">
    <source>
        <dbReference type="EMBL" id="ATY70184.1"/>
    </source>
</evidence>
<evidence type="ECO:0000256" key="2">
    <source>
        <dbReference type="ARBA" id="ARBA00023172"/>
    </source>
</evidence>
<organism evidence="5">
    <name type="scientific">Tomelloso virus</name>
    <dbReference type="NCBI Taxonomy" id="2053981"/>
    <lineage>
        <taxon>Viruses</taxon>
        <taxon>Viruses incertae sedis</taxon>
        <taxon>Naldaviricetes</taxon>
        <taxon>Lefavirales</taxon>
        <taxon>Nudiviridae</taxon>
        <taxon>Alphanudivirus</taxon>
        <taxon>Alphanudivirus alterdromelanogasteris</taxon>
    </lineage>
</organism>
<protein>
    <submittedName>
        <fullName evidence="5">Vlf-1</fullName>
    </submittedName>
</protein>
<comment type="similarity">
    <text evidence="1">Belongs to the 'phage' integrase family.</text>
</comment>
<accession>A0A2H4T2N1</accession>
<dbReference type="SUPFAM" id="SSF56349">
    <property type="entry name" value="DNA breaking-rejoining enzymes"/>
    <property type="match status" value="1"/>
</dbReference>